<sequence>MGVKLEDIKNSIEIFLGLGVLASLAVLWTKRSEIMRAFLHIARGRANQGDERIALEAIRQGARDEQVPHEDALHDPGDYNDGQDGYGQTTIDAANYY</sequence>
<evidence type="ECO:0000313" key="1">
    <source>
        <dbReference type="EMBL" id="KAJ2997761.1"/>
    </source>
</evidence>
<organism evidence="1 2">
    <name type="scientific">Xylaria curta</name>
    <dbReference type="NCBI Taxonomy" id="42375"/>
    <lineage>
        <taxon>Eukaryota</taxon>
        <taxon>Fungi</taxon>
        <taxon>Dikarya</taxon>
        <taxon>Ascomycota</taxon>
        <taxon>Pezizomycotina</taxon>
        <taxon>Sordariomycetes</taxon>
        <taxon>Xylariomycetidae</taxon>
        <taxon>Xylariales</taxon>
        <taxon>Xylariaceae</taxon>
        <taxon>Xylaria</taxon>
    </lineage>
</organism>
<dbReference type="EMBL" id="JAPDGR010000047">
    <property type="protein sequence ID" value="KAJ2997761.1"/>
    <property type="molecule type" value="Genomic_DNA"/>
</dbReference>
<reference evidence="1" key="1">
    <citation type="submission" date="2022-10" db="EMBL/GenBank/DDBJ databases">
        <title>Genome Sequence of Xylaria curta.</title>
        <authorList>
            <person name="Buettner E."/>
        </authorList>
    </citation>
    <scope>NUCLEOTIDE SEQUENCE</scope>
    <source>
        <strain evidence="1">Babe10</strain>
    </source>
</reference>
<evidence type="ECO:0000313" key="2">
    <source>
        <dbReference type="Proteomes" id="UP001143856"/>
    </source>
</evidence>
<dbReference type="Proteomes" id="UP001143856">
    <property type="component" value="Unassembled WGS sequence"/>
</dbReference>
<comment type="caution">
    <text evidence="1">The sequence shown here is derived from an EMBL/GenBank/DDBJ whole genome shotgun (WGS) entry which is preliminary data.</text>
</comment>
<name>A0ACC1PQI1_9PEZI</name>
<keyword evidence="2" id="KW-1185">Reference proteome</keyword>
<protein>
    <submittedName>
        <fullName evidence="1">Uncharacterized protein</fullName>
    </submittedName>
</protein>
<proteinExistence type="predicted"/>
<gene>
    <name evidence="1" type="ORF">NUW58_g550</name>
</gene>
<accession>A0ACC1PQI1</accession>